<dbReference type="Pfam" id="PF00652">
    <property type="entry name" value="Ricin_B_lectin"/>
    <property type="match status" value="1"/>
</dbReference>
<keyword evidence="2 8" id="KW-0800">Toxin</keyword>
<feature type="region of interest" description="Disordered" evidence="9">
    <location>
        <begin position="392"/>
        <end position="419"/>
    </location>
</feature>
<dbReference type="PROSITE" id="PS50231">
    <property type="entry name" value="RICIN_B_LECTIN"/>
    <property type="match status" value="1"/>
</dbReference>
<dbReference type="InterPro" id="IPR016139">
    <property type="entry name" value="Ribosome_inactivat_prot_sub2"/>
</dbReference>
<dbReference type="InterPro" id="IPR016138">
    <property type="entry name" value="Ribosome_inactivat_prot_sub1"/>
</dbReference>
<gene>
    <name evidence="12" type="ORF">URODEC1_LOCUS8293</name>
</gene>
<evidence type="ECO:0000256" key="3">
    <source>
        <dbReference type="ARBA" id="ARBA00022801"/>
    </source>
</evidence>
<feature type="compositionally biased region" description="Low complexity" evidence="9">
    <location>
        <begin position="437"/>
        <end position="453"/>
    </location>
</feature>
<dbReference type="AlphaFoldDB" id="A0ABC8VZ58"/>
<dbReference type="PROSITE" id="PS00275">
    <property type="entry name" value="SHIGA_RICIN"/>
    <property type="match status" value="1"/>
</dbReference>
<feature type="chain" id="PRO_5044890705" description="Ribosome-inactivating protein" evidence="10">
    <location>
        <begin position="25"/>
        <end position="521"/>
    </location>
</feature>
<evidence type="ECO:0000256" key="4">
    <source>
        <dbReference type="ARBA" id="ARBA00022821"/>
    </source>
</evidence>
<evidence type="ECO:0000256" key="7">
    <source>
        <dbReference type="ARBA" id="ARBA00023193"/>
    </source>
</evidence>
<comment type="subunit">
    <text evidence="8">Might form dimers or tetramers of disulfide-linked A and B chains.</text>
</comment>
<organism evidence="12 13">
    <name type="scientific">Urochloa decumbens</name>
    <dbReference type="NCBI Taxonomy" id="240449"/>
    <lineage>
        <taxon>Eukaryota</taxon>
        <taxon>Viridiplantae</taxon>
        <taxon>Streptophyta</taxon>
        <taxon>Embryophyta</taxon>
        <taxon>Tracheophyta</taxon>
        <taxon>Spermatophyta</taxon>
        <taxon>Magnoliopsida</taxon>
        <taxon>Liliopsida</taxon>
        <taxon>Poales</taxon>
        <taxon>Poaceae</taxon>
        <taxon>PACMAD clade</taxon>
        <taxon>Panicoideae</taxon>
        <taxon>Panicodae</taxon>
        <taxon>Paniceae</taxon>
        <taxon>Melinidinae</taxon>
        <taxon>Urochloa</taxon>
    </lineage>
</organism>
<feature type="region of interest" description="Disordered" evidence="9">
    <location>
        <begin position="290"/>
        <end position="313"/>
    </location>
</feature>
<dbReference type="PRINTS" id="PR00396">
    <property type="entry name" value="SHIGARICIN"/>
</dbReference>
<dbReference type="Gene3D" id="3.40.420.10">
    <property type="entry name" value="Ricin (A subunit), domain 1"/>
    <property type="match status" value="1"/>
</dbReference>
<evidence type="ECO:0000256" key="8">
    <source>
        <dbReference type="RuleBase" id="RU004915"/>
    </source>
</evidence>
<dbReference type="InterPro" id="IPR000772">
    <property type="entry name" value="Ricin_B_lectin"/>
</dbReference>
<keyword evidence="5" id="KW-1015">Disulfide bond</keyword>
<dbReference type="PANTHER" id="PTHR33453">
    <property type="match status" value="1"/>
</dbReference>
<evidence type="ECO:0000256" key="10">
    <source>
        <dbReference type="SAM" id="SignalP"/>
    </source>
</evidence>
<comment type="catalytic activity">
    <reaction evidence="1 8">
        <text>Endohydrolysis of the N-glycosidic bond at one specific adenosine on the 28S rRNA.</text>
        <dbReference type="EC" id="3.2.2.22"/>
    </reaction>
</comment>
<dbReference type="PANTHER" id="PTHR33453:SF34">
    <property type="entry name" value="RIBOSOME-INACTIVATING PROTEIN"/>
    <property type="match status" value="1"/>
</dbReference>
<keyword evidence="6" id="KW-0325">Glycoprotein</keyword>
<evidence type="ECO:0000256" key="5">
    <source>
        <dbReference type="ARBA" id="ARBA00023157"/>
    </source>
</evidence>
<keyword evidence="13" id="KW-1185">Reference proteome</keyword>
<protein>
    <recommendedName>
        <fullName evidence="8">Ribosome-inactivating protein</fullName>
    </recommendedName>
    <component>
        <recommendedName>
            <fullName evidence="8">Ribosome-inactivating protein chain A</fullName>
        </recommendedName>
        <alternativeName>
            <fullName evidence="8">rRNA N-glycosidase</fullName>
            <ecNumber evidence="8">3.2.2.22</ecNumber>
        </alternativeName>
    </component>
    <component>
        <recommendedName>
            <fullName evidence="8">Ribosome-inactivating protein chain B</fullName>
        </recommendedName>
    </component>
</protein>
<dbReference type="InterPro" id="IPR017988">
    <property type="entry name" value="Ribosome_inactivat_prot_CS"/>
</dbReference>
<dbReference type="InterPro" id="IPR035992">
    <property type="entry name" value="Ricin_B-like_lectins"/>
</dbReference>
<name>A0ABC8VZ58_9POAL</name>
<keyword evidence="10" id="KW-0732">Signal</keyword>
<dbReference type="Proteomes" id="UP001497457">
    <property type="component" value="Chromosome 11b"/>
</dbReference>
<evidence type="ECO:0000256" key="1">
    <source>
        <dbReference type="ARBA" id="ARBA00000237"/>
    </source>
</evidence>
<dbReference type="GO" id="GO:0017148">
    <property type="term" value="P:negative regulation of translation"/>
    <property type="evidence" value="ECO:0007669"/>
    <property type="project" value="UniProtKB-KW"/>
</dbReference>
<keyword evidence="3 8" id="KW-0378">Hydrolase</keyword>
<comment type="function">
    <text evidence="8">The A chain is responsible for inhibiting protein synthesis through the catalytic inactivation of 60S ribosomal subunits by removing adenine from position 4,324 of 28S rRNA. The B chain binds to cell receptors and probably facilitates the entry into the cell of the A chain; B chains are also responsible for cell agglutination (lectin activity).</text>
</comment>
<dbReference type="SMART" id="SM00458">
    <property type="entry name" value="RICIN"/>
    <property type="match status" value="1"/>
</dbReference>
<keyword evidence="4 8" id="KW-0611">Plant defense</keyword>
<evidence type="ECO:0000256" key="6">
    <source>
        <dbReference type="ARBA" id="ARBA00023180"/>
    </source>
</evidence>
<dbReference type="GO" id="GO:0006952">
    <property type="term" value="P:defense response"/>
    <property type="evidence" value="ECO:0007669"/>
    <property type="project" value="UniProtKB-KW"/>
</dbReference>
<dbReference type="EMBL" id="OZ075121">
    <property type="protein sequence ID" value="CAL4899619.1"/>
    <property type="molecule type" value="Genomic_DNA"/>
</dbReference>
<evidence type="ECO:0000313" key="12">
    <source>
        <dbReference type="EMBL" id="CAL4899619.1"/>
    </source>
</evidence>
<feature type="region of interest" description="Disordered" evidence="9">
    <location>
        <begin position="437"/>
        <end position="467"/>
    </location>
</feature>
<sequence>MRGRAAALLLLSLLVLGATNKALCRHESPSTTASALAQCPEEEAEDNDDYPKLELSLEGLTDETYGAFIAQLRKMLASGETMFKLAVLRSRASVTMSQRFVLVEITNYAGETIELAVDVVNVYVVGYRVGNDSFFTRPDDDDTKEAITHLFAGTERHMLPFYGSYGSLQEAARANRENIALGASALDDSVRAMNLYATSLLTPMVLHSVARGLIVCIQMISEAARFRHIEREVSSRIRRSVDSEPDPSVIDLENSWGPLSTAIQRSSNDGGVFDTPILLQRRNYSRLVAGDDDDDEPTCPSDVEPTSRIQGPDGLCVDVRDGHYNNGNPVQLWPCKNNDDPNQLWTFRSDGTLRSDGKCLASYGYTSGDYIMIYHRVSVRPRALGSRHVLRPRAPRSLPGTTYTPPASRVSPPTQRACPQQPTRFLELPLGSIASTQTETTTTSCSGSVPTWRTRGHGGRSTRTAPYGLTRGEASALQPLTLSPTGLSRPSAATLVPISRDGCLKTTGPSSVSAQTLSWTS</sequence>
<dbReference type="SUPFAM" id="SSF50370">
    <property type="entry name" value="Ricin B-like lectins"/>
    <property type="match status" value="1"/>
</dbReference>
<dbReference type="InterPro" id="IPR001574">
    <property type="entry name" value="Ribosome_inactivat_prot"/>
</dbReference>
<feature type="compositionally biased region" description="Polar residues" evidence="9">
    <location>
        <begin position="399"/>
        <end position="419"/>
    </location>
</feature>
<dbReference type="SUPFAM" id="SSF56371">
    <property type="entry name" value="Ribosome inactivating proteins (RIP)"/>
    <property type="match status" value="1"/>
</dbReference>
<feature type="signal peptide" evidence="10">
    <location>
        <begin position="1"/>
        <end position="24"/>
    </location>
</feature>
<dbReference type="EC" id="3.2.2.22" evidence="8"/>
<dbReference type="GO" id="GO:0030598">
    <property type="term" value="F:rRNA N-glycosylase activity"/>
    <property type="evidence" value="ECO:0007669"/>
    <property type="project" value="UniProtKB-EC"/>
</dbReference>
<keyword evidence="7 8" id="KW-0652">Protein synthesis inhibitor</keyword>
<evidence type="ECO:0000313" key="13">
    <source>
        <dbReference type="Proteomes" id="UP001497457"/>
    </source>
</evidence>
<evidence type="ECO:0000256" key="2">
    <source>
        <dbReference type="ARBA" id="ARBA00022656"/>
    </source>
</evidence>
<evidence type="ECO:0000256" key="9">
    <source>
        <dbReference type="SAM" id="MobiDB-lite"/>
    </source>
</evidence>
<feature type="domain" description="Ricin B lectin" evidence="11">
    <location>
        <begin position="304"/>
        <end position="455"/>
    </location>
</feature>
<accession>A0ABC8VZ58</accession>
<dbReference type="Gene3D" id="2.80.10.50">
    <property type="match status" value="1"/>
</dbReference>
<comment type="similarity">
    <text evidence="8">Belongs to the ribosome-inactivating protein family.</text>
</comment>
<evidence type="ECO:0000259" key="11">
    <source>
        <dbReference type="SMART" id="SM00458"/>
    </source>
</evidence>
<dbReference type="GO" id="GO:0090729">
    <property type="term" value="F:toxin activity"/>
    <property type="evidence" value="ECO:0007669"/>
    <property type="project" value="UniProtKB-KW"/>
</dbReference>
<reference evidence="12" key="1">
    <citation type="submission" date="2024-10" db="EMBL/GenBank/DDBJ databases">
        <authorList>
            <person name="Ryan C."/>
        </authorList>
    </citation>
    <scope>NUCLEOTIDE SEQUENCE [LARGE SCALE GENOMIC DNA]</scope>
</reference>
<dbReference type="Pfam" id="PF00161">
    <property type="entry name" value="RIP"/>
    <property type="match status" value="1"/>
</dbReference>
<dbReference type="Gene3D" id="4.10.470.10">
    <property type="entry name" value="Ricin (A Subunit), domain 2"/>
    <property type="match status" value="1"/>
</dbReference>
<dbReference type="InterPro" id="IPR036041">
    <property type="entry name" value="Ribosome-inact_prot_sf"/>
</dbReference>
<dbReference type="InterPro" id="IPR017989">
    <property type="entry name" value="Ribosome_inactivat_1/2"/>
</dbReference>
<proteinExistence type="inferred from homology"/>